<protein>
    <submittedName>
        <fullName evidence="7">Mechanosensitive ion channel</fullName>
    </submittedName>
</protein>
<dbReference type="Proteomes" id="UP000509594">
    <property type="component" value="Chromosome"/>
</dbReference>
<dbReference type="GO" id="GO:0016020">
    <property type="term" value="C:membrane"/>
    <property type="evidence" value="ECO:0007669"/>
    <property type="project" value="UniProtKB-SubCell"/>
</dbReference>
<dbReference type="KEGG" id="mzi:HWN40_11545"/>
<comment type="subcellular location">
    <subcellularLocation>
        <location evidence="1">Membrane</location>
    </subcellularLocation>
</comment>
<dbReference type="InterPro" id="IPR023408">
    <property type="entry name" value="MscS_beta-dom_sf"/>
</dbReference>
<keyword evidence="8" id="KW-1185">Reference proteome</keyword>
<evidence type="ECO:0000259" key="6">
    <source>
        <dbReference type="Pfam" id="PF00924"/>
    </source>
</evidence>
<dbReference type="OrthoDB" id="11475at2157"/>
<name>A0A7D5E920_9EURY</name>
<dbReference type="GeneID" id="55822318"/>
<evidence type="ECO:0000256" key="4">
    <source>
        <dbReference type="ARBA" id="ARBA00023136"/>
    </source>
</evidence>
<dbReference type="GO" id="GO:0008381">
    <property type="term" value="F:mechanosensitive monoatomic ion channel activity"/>
    <property type="evidence" value="ECO:0007669"/>
    <property type="project" value="InterPro"/>
</dbReference>
<keyword evidence="2 5" id="KW-0812">Transmembrane</keyword>
<dbReference type="PANTHER" id="PTHR30221:SF8">
    <property type="entry name" value="SMALL-CONDUCTANCE MECHANOSENSITIVE CHANNEL"/>
    <property type="match status" value="1"/>
</dbReference>
<feature type="transmembrane region" description="Helical" evidence="5">
    <location>
        <begin position="105"/>
        <end position="125"/>
    </location>
</feature>
<gene>
    <name evidence="7" type="ORF">HWN40_11545</name>
</gene>
<accession>A0A7D5E920</accession>
<reference evidence="7 8" key="1">
    <citation type="submission" date="2020-06" db="EMBL/GenBank/DDBJ databases">
        <title>Methanolobus halotolerans sp. nov., isolated from a saline lake Tus in Siberia.</title>
        <authorList>
            <person name="Shen Y."/>
            <person name="Chen S.-C."/>
            <person name="Lai M.-C."/>
            <person name="Huang H.-H."/>
            <person name="Chiu H.-H."/>
            <person name="Tang S.-L."/>
            <person name="Rogozin D.Y."/>
            <person name="Degermendzhy A.G."/>
        </authorList>
    </citation>
    <scope>NUCLEOTIDE SEQUENCE [LARGE SCALE GENOMIC DNA]</scope>
    <source>
        <strain evidence="7 8">DSM 21339</strain>
    </source>
</reference>
<organism evidence="7 8">
    <name type="scientific">Methanolobus zinderi</name>
    <dbReference type="NCBI Taxonomy" id="536044"/>
    <lineage>
        <taxon>Archaea</taxon>
        <taxon>Methanobacteriati</taxon>
        <taxon>Methanobacteriota</taxon>
        <taxon>Stenosarchaea group</taxon>
        <taxon>Methanomicrobia</taxon>
        <taxon>Methanosarcinales</taxon>
        <taxon>Methanosarcinaceae</taxon>
        <taxon>Methanolobus</taxon>
    </lineage>
</organism>
<dbReference type="PANTHER" id="PTHR30221">
    <property type="entry name" value="SMALL-CONDUCTANCE MECHANOSENSITIVE CHANNEL"/>
    <property type="match status" value="1"/>
</dbReference>
<dbReference type="SUPFAM" id="SSF50182">
    <property type="entry name" value="Sm-like ribonucleoproteins"/>
    <property type="match status" value="1"/>
</dbReference>
<dbReference type="AlphaFoldDB" id="A0A7D5E920"/>
<dbReference type="InterPro" id="IPR006685">
    <property type="entry name" value="MscS_channel_2nd"/>
</dbReference>
<dbReference type="InterPro" id="IPR045275">
    <property type="entry name" value="MscS_archaea/bacteria_type"/>
</dbReference>
<evidence type="ECO:0000313" key="8">
    <source>
        <dbReference type="Proteomes" id="UP000509594"/>
    </source>
</evidence>
<proteinExistence type="predicted"/>
<dbReference type="EMBL" id="CP058215">
    <property type="protein sequence ID" value="QLC50819.1"/>
    <property type="molecule type" value="Genomic_DNA"/>
</dbReference>
<feature type="transmembrane region" description="Helical" evidence="5">
    <location>
        <begin position="63"/>
        <end position="84"/>
    </location>
</feature>
<dbReference type="InterPro" id="IPR010920">
    <property type="entry name" value="LSM_dom_sf"/>
</dbReference>
<evidence type="ECO:0000313" key="7">
    <source>
        <dbReference type="EMBL" id="QLC50819.1"/>
    </source>
</evidence>
<evidence type="ECO:0000256" key="3">
    <source>
        <dbReference type="ARBA" id="ARBA00022989"/>
    </source>
</evidence>
<keyword evidence="4 5" id="KW-0472">Membrane</keyword>
<evidence type="ECO:0000256" key="5">
    <source>
        <dbReference type="SAM" id="Phobius"/>
    </source>
</evidence>
<evidence type="ECO:0000256" key="2">
    <source>
        <dbReference type="ARBA" id="ARBA00022692"/>
    </source>
</evidence>
<evidence type="ECO:0000256" key="1">
    <source>
        <dbReference type="ARBA" id="ARBA00004370"/>
    </source>
</evidence>
<sequence>MSKEPFTEKLNSKNFDEIKGKFRHKFLNRTILLFLLLILLLALVVLANQQNIISIPQAVIDYLSLALTILMSYALASIVARLTVNRIMYLFGDAFEPEQRILLSKAYIALLYTIATIYVFVIIGIQVQDIAIFLGLIATGFAFAIRDVILSYISWFILLTKKPFKIGDHIHIEGIEGMVKHIGMFYVLLDDSPETYDDFYKVPNKLFLEKPIRNYGRGQFATEFDLYLTKTPVNTSGISLDLSTLAEELNTEIGKTFSSRIDLRLDSDKEGMKIRVYYRSCYADRDIIKDKILAILYRSLQKSSRTGDSDTRGTNC</sequence>
<feature type="domain" description="Mechanosensitive ion channel MscS" evidence="6">
    <location>
        <begin position="147"/>
        <end position="216"/>
    </location>
</feature>
<dbReference type="Gene3D" id="2.30.30.60">
    <property type="match status" value="1"/>
</dbReference>
<keyword evidence="3 5" id="KW-1133">Transmembrane helix</keyword>
<feature type="transmembrane region" description="Helical" evidence="5">
    <location>
        <begin position="131"/>
        <end position="158"/>
    </location>
</feature>
<dbReference type="RefSeq" id="WP_176965874.1">
    <property type="nucleotide sequence ID" value="NZ_CP058215.1"/>
</dbReference>
<dbReference type="Pfam" id="PF00924">
    <property type="entry name" value="MS_channel_2nd"/>
    <property type="match status" value="1"/>
</dbReference>